<feature type="region of interest" description="Disordered" evidence="1">
    <location>
        <begin position="479"/>
        <end position="549"/>
    </location>
</feature>
<name>A0A9P6B1Q0_9AGAM</name>
<sequence length="600" mass="65145">MLLVKSRDRELPEAAQASYSKHAITKEVVAIKDTEVEMFATTQLLMHCTLDHIAFVCGLEPPHFGVNHSLISCFFIVDNVDVPVAKLEHHSVPLHGIRVLEEREVCPLDSFSSVSDPETQEAAQRVTECTEPHGDFVEIWKMSQAAEVKHPSPWYIQYPIFISDNNQSIWSIFNSLFGAGLCEVDSAMAATLANLLGPSSVTLCHVVPLPSRRTSPPEGKGKLVAIDAEINLDEEPTPPNLDHEDLTPQVNATTNLPEWNDLDSNLSVEDDEELHLNDTEITAKAHIAAQIEKAQNEDPLWAQVTADLGLTLAGNADAHERILPMVLATQSKCQCTRIRRIDLELLAIAYPVVSMVHNDILRVITTMLHITPPIIQHLLVTLPISLILVPPCVTCLLPASVLLITSIPLLTIPLPAVPLLTIPLLAIPLLANPLLAVPLTNPLLTNPLLTNPPSSTITLHHTNPLLTKISSPILLTNPSHHPSSPIPSSPNSLLTIHSSPIPSSQSSSQSLLPIPPHQSPPHHPPHQSLLTNPSSPIPLTNPTPHNPLLTNPLSILSPIPPSPIPPHQSLLTNPLLANPLLSHPSPNPLLIIPLLRPIPS</sequence>
<evidence type="ECO:0000313" key="2">
    <source>
        <dbReference type="EMBL" id="KAF9515400.1"/>
    </source>
</evidence>
<dbReference type="Proteomes" id="UP000886523">
    <property type="component" value="Unassembled WGS sequence"/>
</dbReference>
<evidence type="ECO:0000313" key="3">
    <source>
        <dbReference type="Proteomes" id="UP000886523"/>
    </source>
</evidence>
<evidence type="ECO:0000256" key="1">
    <source>
        <dbReference type="SAM" id="MobiDB-lite"/>
    </source>
</evidence>
<protein>
    <submittedName>
        <fullName evidence="2">Uncharacterized protein</fullName>
    </submittedName>
</protein>
<gene>
    <name evidence="2" type="ORF">BS47DRAFT_1391572</name>
</gene>
<organism evidence="2 3">
    <name type="scientific">Hydnum rufescens UP504</name>
    <dbReference type="NCBI Taxonomy" id="1448309"/>
    <lineage>
        <taxon>Eukaryota</taxon>
        <taxon>Fungi</taxon>
        <taxon>Dikarya</taxon>
        <taxon>Basidiomycota</taxon>
        <taxon>Agaricomycotina</taxon>
        <taxon>Agaricomycetes</taxon>
        <taxon>Cantharellales</taxon>
        <taxon>Hydnaceae</taxon>
        <taxon>Hydnum</taxon>
    </lineage>
</organism>
<dbReference type="EMBL" id="MU128950">
    <property type="protein sequence ID" value="KAF9515400.1"/>
    <property type="molecule type" value="Genomic_DNA"/>
</dbReference>
<feature type="compositionally biased region" description="Low complexity" evidence="1">
    <location>
        <begin position="489"/>
        <end position="512"/>
    </location>
</feature>
<accession>A0A9P6B1Q0</accession>
<reference evidence="2" key="1">
    <citation type="journal article" date="2020" name="Nat. Commun.">
        <title>Large-scale genome sequencing of mycorrhizal fungi provides insights into the early evolution of symbiotic traits.</title>
        <authorList>
            <person name="Miyauchi S."/>
            <person name="Kiss E."/>
            <person name="Kuo A."/>
            <person name="Drula E."/>
            <person name="Kohler A."/>
            <person name="Sanchez-Garcia M."/>
            <person name="Morin E."/>
            <person name="Andreopoulos B."/>
            <person name="Barry K.W."/>
            <person name="Bonito G."/>
            <person name="Buee M."/>
            <person name="Carver A."/>
            <person name="Chen C."/>
            <person name="Cichocki N."/>
            <person name="Clum A."/>
            <person name="Culley D."/>
            <person name="Crous P.W."/>
            <person name="Fauchery L."/>
            <person name="Girlanda M."/>
            <person name="Hayes R.D."/>
            <person name="Keri Z."/>
            <person name="LaButti K."/>
            <person name="Lipzen A."/>
            <person name="Lombard V."/>
            <person name="Magnuson J."/>
            <person name="Maillard F."/>
            <person name="Murat C."/>
            <person name="Nolan M."/>
            <person name="Ohm R.A."/>
            <person name="Pangilinan J."/>
            <person name="Pereira M.F."/>
            <person name="Perotto S."/>
            <person name="Peter M."/>
            <person name="Pfister S."/>
            <person name="Riley R."/>
            <person name="Sitrit Y."/>
            <person name="Stielow J.B."/>
            <person name="Szollosi G."/>
            <person name="Zifcakova L."/>
            <person name="Stursova M."/>
            <person name="Spatafora J.W."/>
            <person name="Tedersoo L."/>
            <person name="Vaario L.M."/>
            <person name="Yamada A."/>
            <person name="Yan M."/>
            <person name="Wang P."/>
            <person name="Xu J."/>
            <person name="Bruns T."/>
            <person name="Baldrian P."/>
            <person name="Vilgalys R."/>
            <person name="Dunand C."/>
            <person name="Henrissat B."/>
            <person name="Grigoriev I.V."/>
            <person name="Hibbett D."/>
            <person name="Nagy L.G."/>
            <person name="Martin F.M."/>
        </authorList>
    </citation>
    <scope>NUCLEOTIDE SEQUENCE</scope>
    <source>
        <strain evidence="2">UP504</strain>
    </source>
</reference>
<keyword evidence="3" id="KW-1185">Reference proteome</keyword>
<comment type="caution">
    <text evidence="2">The sequence shown here is derived from an EMBL/GenBank/DDBJ whole genome shotgun (WGS) entry which is preliminary data.</text>
</comment>
<dbReference type="AlphaFoldDB" id="A0A9P6B1Q0"/>
<proteinExistence type="predicted"/>
<feature type="compositionally biased region" description="Pro residues" evidence="1">
    <location>
        <begin position="535"/>
        <end position="545"/>
    </location>
</feature>
<feature type="compositionally biased region" description="Pro residues" evidence="1">
    <location>
        <begin position="513"/>
        <end position="522"/>
    </location>
</feature>